<dbReference type="GO" id="GO:0046655">
    <property type="term" value="P:folic acid metabolic process"/>
    <property type="evidence" value="ECO:0007669"/>
    <property type="project" value="TreeGrafter"/>
</dbReference>
<reference evidence="10" key="2">
    <citation type="journal article" date="2021" name="Genome Biol. Evol.">
        <title>Developing a high-quality reference genome for a parasitic bivalve with doubly uniparental inheritance (Bivalvia: Unionida).</title>
        <authorList>
            <person name="Smith C.H."/>
        </authorList>
    </citation>
    <scope>NUCLEOTIDE SEQUENCE</scope>
    <source>
        <strain evidence="10">CHS0354</strain>
        <tissue evidence="10">Mantle</tissue>
    </source>
</reference>
<keyword evidence="4" id="KW-0554">One-carbon metabolism</keyword>
<comment type="catalytic activity">
    <reaction evidence="7">
        <text>(6S)-5,6,7,8-tetrahydrofolate + NADP(+) = 7,8-dihydrofolate + NADPH + H(+)</text>
        <dbReference type="Rhea" id="RHEA:15009"/>
        <dbReference type="ChEBI" id="CHEBI:15378"/>
        <dbReference type="ChEBI" id="CHEBI:57451"/>
        <dbReference type="ChEBI" id="CHEBI:57453"/>
        <dbReference type="ChEBI" id="CHEBI:57783"/>
        <dbReference type="ChEBI" id="CHEBI:58349"/>
        <dbReference type="EC" id="1.5.1.3"/>
    </reaction>
</comment>
<evidence type="ECO:0000256" key="3">
    <source>
        <dbReference type="ARBA" id="ARBA00012856"/>
    </source>
</evidence>
<dbReference type="Proteomes" id="UP001195483">
    <property type="component" value="Unassembled WGS sequence"/>
</dbReference>
<evidence type="ECO:0000259" key="9">
    <source>
        <dbReference type="PROSITE" id="PS51330"/>
    </source>
</evidence>
<evidence type="ECO:0000256" key="8">
    <source>
        <dbReference type="RuleBase" id="RU004474"/>
    </source>
</evidence>
<dbReference type="GO" id="GO:0004146">
    <property type="term" value="F:dihydrofolate reductase activity"/>
    <property type="evidence" value="ECO:0007669"/>
    <property type="project" value="UniProtKB-EC"/>
</dbReference>
<dbReference type="GO" id="GO:0005739">
    <property type="term" value="C:mitochondrion"/>
    <property type="evidence" value="ECO:0007669"/>
    <property type="project" value="TreeGrafter"/>
</dbReference>
<evidence type="ECO:0000313" key="10">
    <source>
        <dbReference type="EMBL" id="KAK3578385.1"/>
    </source>
</evidence>
<dbReference type="EMBL" id="JAEAOA010001516">
    <property type="protein sequence ID" value="KAK3578385.1"/>
    <property type="molecule type" value="Genomic_DNA"/>
</dbReference>
<dbReference type="PANTHER" id="PTHR48069:SF3">
    <property type="entry name" value="DIHYDROFOLATE REDUCTASE"/>
    <property type="match status" value="1"/>
</dbReference>
<keyword evidence="11" id="KW-1185">Reference proteome</keyword>
<evidence type="ECO:0000256" key="5">
    <source>
        <dbReference type="ARBA" id="ARBA00022857"/>
    </source>
</evidence>
<dbReference type="InterPro" id="IPR024072">
    <property type="entry name" value="DHFR-like_dom_sf"/>
</dbReference>
<dbReference type="GO" id="GO:0050661">
    <property type="term" value="F:NADP binding"/>
    <property type="evidence" value="ECO:0007669"/>
    <property type="project" value="InterPro"/>
</dbReference>
<dbReference type="CDD" id="cd00209">
    <property type="entry name" value="DHFR"/>
    <property type="match status" value="1"/>
</dbReference>
<dbReference type="PROSITE" id="PS51330">
    <property type="entry name" value="DHFR_2"/>
    <property type="match status" value="1"/>
</dbReference>
<dbReference type="PRINTS" id="PR00070">
    <property type="entry name" value="DHFR"/>
</dbReference>
<dbReference type="EC" id="1.5.1.3" evidence="3"/>
<dbReference type="PROSITE" id="PS00075">
    <property type="entry name" value="DHFR_1"/>
    <property type="match status" value="1"/>
</dbReference>
<dbReference type="Pfam" id="PF00186">
    <property type="entry name" value="DHFR_1"/>
    <property type="match status" value="1"/>
</dbReference>
<evidence type="ECO:0000313" key="11">
    <source>
        <dbReference type="Proteomes" id="UP001195483"/>
    </source>
</evidence>
<dbReference type="PROSITE" id="PS51257">
    <property type="entry name" value="PROKAR_LIPOPROTEIN"/>
    <property type="match status" value="1"/>
</dbReference>
<feature type="domain" description="DHFR" evidence="9">
    <location>
        <begin position="17"/>
        <end position="196"/>
    </location>
</feature>
<dbReference type="InterPro" id="IPR001796">
    <property type="entry name" value="DHFR_dom"/>
</dbReference>
<dbReference type="Gene3D" id="3.40.430.10">
    <property type="entry name" value="Dihydrofolate Reductase, subunit A"/>
    <property type="match status" value="1"/>
</dbReference>
<dbReference type="GO" id="GO:0046452">
    <property type="term" value="P:dihydrofolate metabolic process"/>
    <property type="evidence" value="ECO:0007669"/>
    <property type="project" value="TreeGrafter"/>
</dbReference>
<protein>
    <recommendedName>
        <fullName evidence="3">dihydrofolate reductase</fullName>
        <ecNumber evidence="3">1.5.1.3</ecNumber>
    </recommendedName>
</protein>
<dbReference type="SUPFAM" id="SSF53597">
    <property type="entry name" value="Dihydrofolate reductase-like"/>
    <property type="match status" value="1"/>
</dbReference>
<comment type="caution">
    <text evidence="10">The sequence shown here is derived from an EMBL/GenBank/DDBJ whole genome shotgun (WGS) entry which is preliminary data.</text>
</comment>
<gene>
    <name evidence="10" type="ORF">CHS0354_025479</name>
</gene>
<keyword evidence="6" id="KW-0560">Oxidoreductase</keyword>
<dbReference type="GO" id="GO:0006730">
    <property type="term" value="P:one-carbon metabolic process"/>
    <property type="evidence" value="ECO:0007669"/>
    <property type="project" value="UniProtKB-KW"/>
</dbReference>
<dbReference type="GO" id="GO:0046654">
    <property type="term" value="P:tetrahydrofolate biosynthetic process"/>
    <property type="evidence" value="ECO:0007669"/>
    <property type="project" value="InterPro"/>
</dbReference>
<evidence type="ECO:0000256" key="2">
    <source>
        <dbReference type="ARBA" id="ARBA00009539"/>
    </source>
</evidence>
<keyword evidence="5" id="KW-0521">NADP</keyword>
<evidence type="ECO:0000256" key="6">
    <source>
        <dbReference type="ARBA" id="ARBA00023002"/>
    </source>
</evidence>
<organism evidence="10 11">
    <name type="scientific">Potamilus streckersoni</name>
    <dbReference type="NCBI Taxonomy" id="2493646"/>
    <lineage>
        <taxon>Eukaryota</taxon>
        <taxon>Metazoa</taxon>
        <taxon>Spiralia</taxon>
        <taxon>Lophotrochozoa</taxon>
        <taxon>Mollusca</taxon>
        <taxon>Bivalvia</taxon>
        <taxon>Autobranchia</taxon>
        <taxon>Heteroconchia</taxon>
        <taxon>Palaeoheterodonta</taxon>
        <taxon>Unionida</taxon>
        <taxon>Unionoidea</taxon>
        <taxon>Unionidae</taxon>
        <taxon>Ambleminae</taxon>
        <taxon>Lampsilini</taxon>
        <taxon>Potamilus</taxon>
    </lineage>
</organism>
<reference evidence="10" key="1">
    <citation type="journal article" date="2021" name="Genome Biol. Evol.">
        <title>A High-Quality Reference Genome for a Parasitic Bivalve with Doubly Uniparental Inheritance (Bivalvia: Unionida).</title>
        <authorList>
            <person name="Smith C.H."/>
        </authorList>
    </citation>
    <scope>NUCLEOTIDE SEQUENCE</scope>
    <source>
        <strain evidence="10">CHS0354</strain>
    </source>
</reference>
<dbReference type="InterPro" id="IPR012259">
    <property type="entry name" value="DHFR"/>
</dbReference>
<sequence>MNQFSRKVQSIKMTSTTLNLVVAACNNRGIGVDGRLPWRIRQDIDFFKKITTETKDPEKKNAVIMGRKTWFSIPEKFRPLKDRINIVLSREMKEIESGVYLSKSLQEALELIKDRDLSSKVEHVYIIGGSSVYKEVMTGPYKCRLYLTRIMADFECDTFLPDIDEKVFQKIENPLNVPSGIHSENGINFQFEVYDKLQT</sequence>
<proteinExistence type="inferred from homology"/>
<accession>A0AAE0VIV9</accession>
<reference evidence="10" key="3">
    <citation type="submission" date="2023-05" db="EMBL/GenBank/DDBJ databases">
        <authorList>
            <person name="Smith C.H."/>
        </authorList>
    </citation>
    <scope>NUCLEOTIDE SEQUENCE</scope>
    <source>
        <strain evidence="10">CHS0354</strain>
        <tissue evidence="10">Mantle</tissue>
    </source>
</reference>
<dbReference type="AlphaFoldDB" id="A0AAE0VIV9"/>
<dbReference type="FunFam" id="3.40.430.10:FF:000002">
    <property type="entry name" value="Dihydrofolate reductase"/>
    <property type="match status" value="1"/>
</dbReference>
<evidence type="ECO:0000256" key="4">
    <source>
        <dbReference type="ARBA" id="ARBA00022563"/>
    </source>
</evidence>
<evidence type="ECO:0000256" key="7">
    <source>
        <dbReference type="ARBA" id="ARBA00048873"/>
    </source>
</evidence>
<comment type="similarity">
    <text evidence="2 8">Belongs to the dihydrofolate reductase family.</text>
</comment>
<name>A0AAE0VIV9_9BIVA</name>
<dbReference type="PANTHER" id="PTHR48069">
    <property type="entry name" value="DIHYDROFOLATE REDUCTASE"/>
    <property type="match status" value="1"/>
</dbReference>
<evidence type="ECO:0000256" key="1">
    <source>
        <dbReference type="ARBA" id="ARBA00004903"/>
    </source>
</evidence>
<comment type="pathway">
    <text evidence="1">Cofactor biosynthesis; tetrahydrofolate biosynthesis; 5,6,7,8-tetrahydrofolate from 7,8-dihydrofolate: step 1/1.</text>
</comment>
<dbReference type="InterPro" id="IPR017925">
    <property type="entry name" value="DHFR_CS"/>
</dbReference>